<dbReference type="AlphaFoldDB" id="A0A9Q1E959"/>
<organism evidence="2 3">
    <name type="scientific">Synaphobranchus kaupii</name>
    <name type="common">Kaup's arrowtooth eel</name>
    <dbReference type="NCBI Taxonomy" id="118154"/>
    <lineage>
        <taxon>Eukaryota</taxon>
        <taxon>Metazoa</taxon>
        <taxon>Chordata</taxon>
        <taxon>Craniata</taxon>
        <taxon>Vertebrata</taxon>
        <taxon>Euteleostomi</taxon>
        <taxon>Actinopterygii</taxon>
        <taxon>Neopterygii</taxon>
        <taxon>Teleostei</taxon>
        <taxon>Anguilliformes</taxon>
        <taxon>Synaphobranchidae</taxon>
        <taxon>Synaphobranchus</taxon>
    </lineage>
</organism>
<proteinExistence type="predicted"/>
<evidence type="ECO:0000313" key="3">
    <source>
        <dbReference type="Proteomes" id="UP001152622"/>
    </source>
</evidence>
<comment type="caution">
    <text evidence="2">The sequence shown here is derived from an EMBL/GenBank/DDBJ whole genome shotgun (WGS) entry which is preliminary data.</text>
</comment>
<protein>
    <submittedName>
        <fullName evidence="2">Uncharacterized protein</fullName>
    </submittedName>
</protein>
<name>A0A9Q1E959_SYNKA</name>
<accession>A0A9Q1E959</accession>
<gene>
    <name evidence="2" type="ORF">SKAU_G00401300</name>
</gene>
<evidence type="ECO:0000256" key="1">
    <source>
        <dbReference type="SAM" id="MobiDB-lite"/>
    </source>
</evidence>
<dbReference type="EMBL" id="JAINUF010000021">
    <property type="protein sequence ID" value="KAJ8334491.1"/>
    <property type="molecule type" value="Genomic_DNA"/>
</dbReference>
<evidence type="ECO:0000313" key="2">
    <source>
        <dbReference type="EMBL" id="KAJ8334491.1"/>
    </source>
</evidence>
<keyword evidence="3" id="KW-1185">Reference proteome</keyword>
<reference evidence="2" key="1">
    <citation type="journal article" date="2023" name="Science">
        <title>Genome structures resolve the early diversification of teleost fishes.</title>
        <authorList>
            <person name="Parey E."/>
            <person name="Louis A."/>
            <person name="Montfort J."/>
            <person name="Bouchez O."/>
            <person name="Roques C."/>
            <person name="Iampietro C."/>
            <person name="Lluch J."/>
            <person name="Castinel A."/>
            <person name="Donnadieu C."/>
            <person name="Desvignes T."/>
            <person name="Floi Bucao C."/>
            <person name="Jouanno E."/>
            <person name="Wen M."/>
            <person name="Mejri S."/>
            <person name="Dirks R."/>
            <person name="Jansen H."/>
            <person name="Henkel C."/>
            <person name="Chen W.J."/>
            <person name="Zahm M."/>
            <person name="Cabau C."/>
            <person name="Klopp C."/>
            <person name="Thompson A.W."/>
            <person name="Robinson-Rechavi M."/>
            <person name="Braasch I."/>
            <person name="Lecointre G."/>
            <person name="Bobe J."/>
            <person name="Postlethwait J.H."/>
            <person name="Berthelot C."/>
            <person name="Roest Crollius H."/>
            <person name="Guiguen Y."/>
        </authorList>
    </citation>
    <scope>NUCLEOTIDE SEQUENCE</scope>
    <source>
        <strain evidence="2">WJC10195</strain>
    </source>
</reference>
<feature type="region of interest" description="Disordered" evidence="1">
    <location>
        <begin position="1"/>
        <end position="32"/>
    </location>
</feature>
<sequence>MSQQQGLKTRSAAPEPGDRASSATARGADYRHNRDSSRLAIAALTSSNAGYLGNRGQKWDILNVVMVIACQ</sequence>
<dbReference type="Proteomes" id="UP001152622">
    <property type="component" value="Chromosome 21"/>
</dbReference>